<dbReference type="Pfam" id="PF00535">
    <property type="entry name" value="Glycos_transf_2"/>
    <property type="match status" value="1"/>
</dbReference>
<sequence length="322" mass="37382">MALIKILMAVYNGEKYIEKQIESILNQSFNDFTIKISDDGSDDNTADIAELYMKRCPGKIEFVKRQAHVKGAGENFFSLLDEAALYNNSYDICGRQEASCGYIMLSDQDDVWLPDKIKKTYMRMRALEKRYSKNMPCLVHTNLSTVDENLNIIHRDMASYMNMNPGCCRLNRLLTENNVTGNTIMINRAFLKAYRRPQEYVMHDWWLALTASCIGKTSYIDEPLVLYRQHGKNLLGAKNALSAEVIKNRIKDKEQVRQNYRLMYSQASELLKNYKITGNKKILIDEFIKLQYKSRPQKIVSIIRNRFFKNTAIMTLGEMLNI</sequence>
<gene>
    <name evidence="2" type="ORF">HMPREF9333_01179</name>
</gene>
<evidence type="ECO:0000313" key="2">
    <source>
        <dbReference type="EMBL" id="EHI55464.1"/>
    </source>
</evidence>
<dbReference type="eggNOG" id="COG0463">
    <property type="taxonomic scope" value="Bacteria"/>
</dbReference>
<dbReference type="InterPro" id="IPR029044">
    <property type="entry name" value="Nucleotide-diphossugar_trans"/>
</dbReference>
<evidence type="ECO:0000259" key="1">
    <source>
        <dbReference type="Pfam" id="PF00535"/>
    </source>
</evidence>
<accession>G5GHY9</accession>
<dbReference type="STRING" id="679200.HMPREF9333_01179"/>
<dbReference type="OrthoDB" id="9802649at2"/>
<dbReference type="PATRIC" id="fig|679200.3.peg.1257"/>
<dbReference type="Proteomes" id="UP000003011">
    <property type="component" value="Unassembled WGS sequence"/>
</dbReference>
<dbReference type="PANTHER" id="PTHR22916">
    <property type="entry name" value="GLYCOSYLTRANSFERASE"/>
    <property type="match status" value="1"/>
</dbReference>
<dbReference type="GO" id="GO:0016758">
    <property type="term" value="F:hexosyltransferase activity"/>
    <property type="evidence" value="ECO:0007669"/>
    <property type="project" value="UniProtKB-ARBA"/>
</dbReference>
<dbReference type="CDD" id="cd04196">
    <property type="entry name" value="GT_2_like_d"/>
    <property type="match status" value="1"/>
</dbReference>
<dbReference type="InterPro" id="IPR001173">
    <property type="entry name" value="Glyco_trans_2-like"/>
</dbReference>
<proteinExistence type="predicted"/>
<feature type="domain" description="Glycosyltransferase 2-like" evidence="1">
    <location>
        <begin position="6"/>
        <end position="73"/>
    </location>
</feature>
<protein>
    <recommendedName>
        <fullName evidence="1">Glycosyltransferase 2-like domain-containing protein</fullName>
    </recommendedName>
</protein>
<dbReference type="SUPFAM" id="SSF53448">
    <property type="entry name" value="Nucleotide-diphospho-sugar transferases"/>
    <property type="match status" value="1"/>
</dbReference>
<dbReference type="EMBL" id="ACZL01000021">
    <property type="protein sequence ID" value="EHI55464.1"/>
    <property type="molecule type" value="Genomic_DNA"/>
</dbReference>
<dbReference type="Gene3D" id="3.90.550.10">
    <property type="entry name" value="Spore Coat Polysaccharide Biosynthesis Protein SpsA, Chain A"/>
    <property type="match status" value="1"/>
</dbReference>
<name>G5GHY9_9FIRM</name>
<evidence type="ECO:0000313" key="3">
    <source>
        <dbReference type="Proteomes" id="UP000003011"/>
    </source>
</evidence>
<keyword evidence="3" id="KW-1185">Reference proteome</keyword>
<organism evidence="2 3">
    <name type="scientific">Johnsonella ignava ATCC 51276</name>
    <dbReference type="NCBI Taxonomy" id="679200"/>
    <lineage>
        <taxon>Bacteria</taxon>
        <taxon>Bacillati</taxon>
        <taxon>Bacillota</taxon>
        <taxon>Clostridia</taxon>
        <taxon>Lachnospirales</taxon>
        <taxon>Lachnospiraceae</taxon>
        <taxon>Johnsonella</taxon>
    </lineage>
</organism>
<dbReference type="AlphaFoldDB" id="G5GHY9"/>
<dbReference type="HOGENOM" id="CLU_025996_2_1_9"/>
<reference evidence="2 3" key="1">
    <citation type="submission" date="2011-08" db="EMBL/GenBank/DDBJ databases">
        <title>The Genome Sequence of Johnsonella ignava ATCC 51276.</title>
        <authorList>
            <consortium name="The Broad Institute Genome Sequencing Platform"/>
            <person name="Earl A."/>
            <person name="Ward D."/>
            <person name="Feldgarden M."/>
            <person name="Gevers D."/>
            <person name="Izard J."/>
            <person name="Blanton J.M."/>
            <person name="Baranova O.V."/>
            <person name="Dewhirst F.E."/>
            <person name="Young S.K."/>
            <person name="Zeng Q."/>
            <person name="Gargeya S."/>
            <person name="Fitzgerald M."/>
            <person name="Haas B."/>
            <person name="Abouelleil A."/>
            <person name="Alvarado L."/>
            <person name="Arachchi H.M."/>
            <person name="Berlin A."/>
            <person name="Brown A."/>
            <person name="Chapman S.B."/>
            <person name="Chen Z."/>
            <person name="Dunbar C."/>
            <person name="Freedman E."/>
            <person name="Gearin G."/>
            <person name="Gellesch M."/>
            <person name="Goldberg J."/>
            <person name="Griggs A."/>
            <person name="Gujja S."/>
            <person name="Heiman D."/>
            <person name="Howarth C."/>
            <person name="Larson L."/>
            <person name="Lui A."/>
            <person name="MacDonald P.J.P."/>
            <person name="Montmayeur A."/>
            <person name="Murphy C."/>
            <person name="Neiman D."/>
            <person name="Pearson M."/>
            <person name="Priest M."/>
            <person name="Roberts A."/>
            <person name="Saif S."/>
            <person name="Shea T."/>
            <person name="Shenoy N."/>
            <person name="Sisk P."/>
            <person name="Stolte C."/>
            <person name="Sykes S."/>
            <person name="Wortman J."/>
            <person name="Nusbaum C."/>
            <person name="Birren B."/>
        </authorList>
    </citation>
    <scope>NUCLEOTIDE SEQUENCE [LARGE SCALE GENOMIC DNA]</scope>
    <source>
        <strain evidence="2 3">ATCC 51276</strain>
    </source>
</reference>
<dbReference type="PANTHER" id="PTHR22916:SF3">
    <property type="entry name" value="UDP-GLCNAC:BETAGAL BETA-1,3-N-ACETYLGLUCOSAMINYLTRANSFERASE-LIKE PROTEIN 1"/>
    <property type="match status" value="1"/>
</dbReference>
<dbReference type="RefSeq" id="WP_005540625.1">
    <property type="nucleotide sequence ID" value="NZ_JH378832.1"/>
</dbReference>
<comment type="caution">
    <text evidence="2">The sequence shown here is derived from an EMBL/GenBank/DDBJ whole genome shotgun (WGS) entry which is preliminary data.</text>
</comment>